<dbReference type="InterPro" id="IPR025423">
    <property type="entry name" value="TMEM205-like"/>
</dbReference>
<dbReference type="Pfam" id="PF13664">
    <property type="entry name" value="DUF4149"/>
    <property type="match status" value="1"/>
</dbReference>
<feature type="domain" description="TMEM205-like" evidence="6">
    <location>
        <begin position="10"/>
        <end position="115"/>
    </location>
</feature>
<protein>
    <recommendedName>
        <fullName evidence="6">TMEM205-like domain-containing protein</fullName>
    </recommendedName>
</protein>
<organism evidence="7">
    <name type="scientific">marine metagenome</name>
    <dbReference type="NCBI Taxonomy" id="408172"/>
    <lineage>
        <taxon>unclassified sequences</taxon>
        <taxon>metagenomes</taxon>
        <taxon>ecological metagenomes</taxon>
    </lineage>
</organism>
<keyword evidence="2 5" id="KW-0812">Transmembrane</keyword>
<evidence type="ECO:0000259" key="6">
    <source>
        <dbReference type="Pfam" id="PF13664"/>
    </source>
</evidence>
<proteinExistence type="predicted"/>
<name>A0A381RIN5_9ZZZZ</name>
<comment type="subcellular location">
    <subcellularLocation>
        <location evidence="1">Membrane</location>
    </subcellularLocation>
</comment>
<feature type="transmembrane region" description="Helical" evidence="5">
    <location>
        <begin position="60"/>
        <end position="79"/>
    </location>
</feature>
<keyword evidence="4 5" id="KW-0472">Membrane</keyword>
<dbReference type="EMBL" id="UINC01001923">
    <property type="protein sequence ID" value="SUZ90789.1"/>
    <property type="molecule type" value="Genomic_DNA"/>
</dbReference>
<evidence type="ECO:0000256" key="2">
    <source>
        <dbReference type="ARBA" id="ARBA00022692"/>
    </source>
</evidence>
<sequence>MLFLRYMYVLTLAVWLGGMIILGTLAAPATFDTLQARNPSGGRVAAGAVFGEMLKRFHRVSYVAGVIMIASLIGMAALGQRPTDFGVRLGLLSIMLLLSLGSGMVVAERVEKLQQATAGPISALPSDDPRRQQFGRLHGLSNLLMMMNVAGGLALVYWEAKG</sequence>
<feature type="transmembrane region" description="Helical" evidence="5">
    <location>
        <begin position="140"/>
        <end position="158"/>
    </location>
</feature>
<evidence type="ECO:0000256" key="5">
    <source>
        <dbReference type="SAM" id="Phobius"/>
    </source>
</evidence>
<reference evidence="7" key="1">
    <citation type="submission" date="2018-05" db="EMBL/GenBank/DDBJ databases">
        <authorList>
            <person name="Lanie J.A."/>
            <person name="Ng W.-L."/>
            <person name="Kazmierczak K.M."/>
            <person name="Andrzejewski T.M."/>
            <person name="Davidsen T.M."/>
            <person name="Wayne K.J."/>
            <person name="Tettelin H."/>
            <person name="Glass J.I."/>
            <person name="Rusch D."/>
            <person name="Podicherti R."/>
            <person name="Tsui H.-C.T."/>
            <person name="Winkler M.E."/>
        </authorList>
    </citation>
    <scope>NUCLEOTIDE SEQUENCE</scope>
</reference>
<keyword evidence="3 5" id="KW-1133">Transmembrane helix</keyword>
<evidence type="ECO:0000256" key="3">
    <source>
        <dbReference type="ARBA" id="ARBA00022989"/>
    </source>
</evidence>
<evidence type="ECO:0000313" key="7">
    <source>
        <dbReference type="EMBL" id="SUZ90789.1"/>
    </source>
</evidence>
<feature type="transmembrane region" description="Helical" evidence="5">
    <location>
        <begin position="85"/>
        <end position="107"/>
    </location>
</feature>
<evidence type="ECO:0000256" key="1">
    <source>
        <dbReference type="ARBA" id="ARBA00004370"/>
    </source>
</evidence>
<gene>
    <name evidence="7" type="ORF">METZ01_LOCUS43643</name>
</gene>
<dbReference type="AlphaFoldDB" id="A0A381RIN5"/>
<dbReference type="GO" id="GO:0016020">
    <property type="term" value="C:membrane"/>
    <property type="evidence" value="ECO:0007669"/>
    <property type="project" value="UniProtKB-SubCell"/>
</dbReference>
<evidence type="ECO:0000256" key="4">
    <source>
        <dbReference type="ARBA" id="ARBA00023136"/>
    </source>
</evidence>
<feature type="transmembrane region" description="Helical" evidence="5">
    <location>
        <begin position="6"/>
        <end position="27"/>
    </location>
</feature>
<accession>A0A381RIN5</accession>